<dbReference type="Pfam" id="PF10589">
    <property type="entry name" value="NADH_4Fe-4S"/>
    <property type="match status" value="1"/>
</dbReference>
<dbReference type="GO" id="GO:0010181">
    <property type="term" value="F:FMN binding"/>
    <property type="evidence" value="ECO:0007669"/>
    <property type="project" value="InterPro"/>
</dbReference>
<dbReference type="SUPFAM" id="SSF142984">
    <property type="entry name" value="Nqo1 middle domain-like"/>
    <property type="match status" value="1"/>
</dbReference>
<evidence type="ECO:0000256" key="4">
    <source>
        <dbReference type="ARBA" id="ARBA00023004"/>
    </source>
</evidence>
<comment type="similarity">
    <text evidence="1">Belongs to the complex I 51 kDa subunit family.</text>
</comment>
<accession>A0A2Z3HEP1</accession>
<dbReference type="InterPro" id="IPR041921">
    <property type="entry name" value="NuoE_N"/>
</dbReference>
<name>A0A2Z3HEP1_9BACT</name>
<dbReference type="PANTHER" id="PTHR43578:SF3">
    <property type="entry name" value="NADH-QUINONE OXIDOREDUCTASE SUBUNIT F"/>
    <property type="match status" value="1"/>
</dbReference>
<dbReference type="Gene3D" id="3.10.20.600">
    <property type="match status" value="1"/>
</dbReference>
<evidence type="ECO:0000256" key="2">
    <source>
        <dbReference type="ARBA" id="ARBA00022485"/>
    </source>
</evidence>
<dbReference type="InterPro" id="IPR011538">
    <property type="entry name" value="Nuo51_FMN-bd"/>
</dbReference>
<evidence type="ECO:0000313" key="8">
    <source>
        <dbReference type="Proteomes" id="UP000245802"/>
    </source>
</evidence>
<dbReference type="InterPro" id="IPR037207">
    <property type="entry name" value="Nuop51_4Fe4S-bd_sf"/>
</dbReference>
<dbReference type="Pfam" id="PF01512">
    <property type="entry name" value="Complex1_51K"/>
    <property type="match status" value="1"/>
</dbReference>
<dbReference type="Gene3D" id="3.40.30.10">
    <property type="entry name" value="Glutaredoxin"/>
    <property type="match status" value="1"/>
</dbReference>
<proteinExistence type="inferred from homology"/>
<dbReference type="OrthoDB" id="9761899at2"/>
<dbReference type="EMBL" id="CP025958">
    <property type="protein sequence ID" value="AWM39760.1"/>
    <property type="molecule type" value="Genomic_DNA"/>
</dbReference>
<dbReference type="PANTHER" id="PTHR43578">
    <property type="entry name" value="NADH-QUINONE OXIDOREDUCTASE SUBUNIT F"/>
    <property type="match status" value="1"/>
</dbReference>
<dbReference type="InterPro" id="IPR037225">
    <property type="entry name" value="Nuo51_FMN-bd_sf"/>
</dbReference>
<gene>
    <name evidence="7" type="ORF">C1280_23995</name>
</gene>
<dbReference type="KEGG" id="gog:C1280_23995"/>
<dbReference type="Gene3D" id="3.40.50.11540">
    <property type="entry name" value="NADH-ubiquinone oxidoreductase 51kDa subunit"/>
    <property type="match status" value="1"/>
</dbReference>
<dbReference type="Proteomes" id="UP000245802">
    <property type="component" value="Chromosome"/>
</dbReference>
<keyword evidence="2" id="KW-0004">4Fe-4S</keyword>
<dbReference type="RefSeq" id="WP_010043186.1">
    <property type="nucleotide sequence ID" value="NZ_CP025958.1"/>
</dbReference>
<evidence type="ECO:0000313" key="7">
    <source>
        <dbReference type="EMBL" id="AWM39760.1"/>
    </source>
</evidence>
<dbReference type="InterPro" id="IPR019554">
    <property type="entry name" value="Soluble_ligand-bd"/>
</dbReference>
<sequence length="686" mass="75716">MIVQRLRDIQNRFGFLPDKELRALAHEINVPLYRIEEVSSFFPAFKLERTNPPEIEMRVCRDLTCHHRGAAALLDERTGLPVLAAELSEATGKSVCVEGVSCLGRCDRAPAVWVEKRPMPEHVHAWVYAGRDGEFLEGVLRDLAADRDPPEPDTDATYEPHTNTNRGYAIPKGVIADPEHPAPRTAGWSLDIYGRQGWPRDYRAVKRFTDYLARLIRPLVPPPRELGGKDLETYVQRFHPLLWELKTANLLGMGGAGAPAYQKWLDVWQQPGNEKYIVCNGDESEPGTFKDREILLRMPHLVVEGVILAGLMTGATSGHIYVRHEYFEQIHALKEEIKRAQELGACGPNIFGSGRNFPVEVFESPGGYICGEQSALIEAMEDRRGQPRNRPPELSANGFRDKPTVVNNVETLAWAPGIILFGGDKYEMGGWRLATDPKIKFGGRRLFSVSGDVARPGVYEVAIGLTLGELFNGDKYCGGITGPLRAVAASGPSGGLVPAKLPVDPKFDAKKRADAVARIRDRSAQDADFMEWFLNTHLPLGATELDVLKIPLDLNFFRHLNGALRLPVEAMLGAAITVYAGDVDVLDQAVNYTQFYRNESCGKCVPCRLGSQKLVQIGEGLLKSRRAGRLPADDLAAIKKDVKEITKTLQLTSICGLGYVAPIPLATALEYFVDDAPKANGRKPAE</sequence>
<dbReference type="PROSITE" id="PS00645">
    <property type="entry name" value="COMPLEX1_51K_2"/>
    <property type="match status" value="1"/>
</dbReference>
<dbReference type="InterPro" id="IPR036249">
    <property type="entry name" value="Thioredoxin-like_sf"/>
</dbReference>
<dbReference type="GO" id="GO:0008137">
    <property type="term" value="F:NADH dehydrogenase (ubiquinone) activity"/>
    <property type="evidence" value="ECO:0007669"/>
    <property type="project" value="InterPro"/>
</dbReference>
<evidence type="ECO:0000256" key="1">
    <source>
        <dbReference type="ARBA" id="ARBA00007523"/>
    </source>
</evidence>
<feature type="domain" description="NADH-ubiquinone oxidoreductase 51kDa subunit iron-sulphur binding" evidence="6">
    <location>
        <begin position="586"/>
        <end position="635"/>
    </location>
</feature>
<evidence type="ECO:0000259" key="6">
    <source>
        <dbReference type="SMART" id="SM00928"/>
    </source>
</evidence>
<evidence type="ECO:0000256" key="3">
    <source>
        <dbReference type="ARBA" id="ARBA00022723"/>
    </source>
</evidence>
<dbReference type="SUPFAM" id="SSF140490">
    <property type="entry name" value="Nqo1C-terminal domain-like"/>
    <property type="match status" value="1"/>
</dbReference>
<keyword evidence="5" id="KW-0411">Iron-sulfur</keyword>
<keyword evidence="8" id="KW-1185">Reference proteome</keyword>
<dbReference type="Gene3D" id="1.20.1440.230">
    <property type="entry name" value="NADH-ubiquinone oxidoreductase 51kDa subunit, iron-sulphur binding domain"/>
    <property type="match status" value="1"/>
</dbReference>
<evidence type="ECO:0000256" key="5">
    <source>
        <dbReference type="ARBA" id="ARBA00023014"/>
    </source>
</evidence>
<dbReference type="GO" id="GO:0046872">
    <property type="term" value="F:metal ion binding"/>
    <property type="evidence" value="ECO:0007669"/>
    <property type="project" value="UniProtKB-KW"/>
</dbReference>
<dbReference type="SUPFAM" id="SSF52833">
    <property type="entry name" value="Thioredoxin-like"/>
    <property type="match status" value="1"/>
</dbReference>
<dbReference type="SMART" id="SM00928">
    <property type="entry name" value="NADH_4Fe-4S"/>
    <property type="match status" value="1"/>
</dbReference>
<dbReference type="InterPro" id="IPR001949">
    <property type="entry name" value="NADH-UbQ_OxRdtase_51kDa_CS"/>
</dbReference>
<dbReference type="Gene3D" id="1.10.10.1590">
    <property type="entry name" value="NADH-quinone oxidoreductase subunit E"/>
    <property type="match status" value="1"/>
</dbReference>
<reference evidence="7 8" key="1">
    <citation type="submission" date="2018-01" db="EMBL/GenBank/DDBJ databases">
        <title>G. obscuriglobus.</title>
        <authorList>
            <person name="Franke J."/>
            <person name="Blomberg W."/>
            <person name="Selmecki A."/>
        </authorList>
    </citation>
    <scope>NUCLEOTIDE SEQUENCE [LARGE SCALE GENOMIC DNA]</scope>
    <source>
        <strain evidence="7 8">DSM 5831</strain>
    </source>
</reference>
<organism evidence="7 8">
    <name type="scientific">Gemmata obscuriglobus</name>
    <dbReference type="NCBI Taxonomy" id="114"/>
    <lineage>
        <taxon>Bacteria</taxon>
        <taxon>Pseudomonadati</taxon>
        <taxon>Planctomycetota</taxon>
        <taxon>Planctomycetia</taxon>
        <taxon>Gemmatales</taxon>
        <taxon>Gemmataceae</taxon>
        <taxon>Gemmata</taxon>
    </lineage>
</organism>
<dbReference type="Pfam" id="PF01257">
    <property type="entry name" value="2Fe-2S_thioredx"/>
    <property type="match status" value="1"/>
</dbReference>
<dbReference type="Pfam" id="PF10531">
    <property type="entry name" value="SLBB"/>
    <property type="match status" value="1"/>
</dbReference>
<dbReference type="InterPro" id="IPR019575">
    <property type="entry name" value="Nuop51_4Fe4S-bd"/>
</dbReference>
<dbReference type="SUPFAM" id="SSF142019">
    <property type="entry name" value="Nqo1 FMN-binding domain-like"/>
    <property type="match status" value="1"/>
</dbReference>
<keyword evidence="3" id="KW-0479">Metal-binding</keyword>
<keyword evidence="4" id="KW-0408">Iron</keyword>
<dbReference type="GO" id="GO:0051539">
    <property type="term" value="F:4 iron, 4 sulfur cluster binding"/>
    <property type="evidence" value="ECO:0007669"/>
    <property type="project" value="UniProtKB-KW"/>
</dbReference>
<protein>
    <submittedName>
        <fullName evidence="7">NADH-quinone oxidoreductase subunit L</fullName>
    </submittedName>
</protein>
<dbReference type="AlphaFoldDB" id="A0A2Z3HEP1"/>